<evidence type="ECO:0000256" key="3">
    <source>
        <dbReference type="ARBA" id="ARBA00022448"/>
    </source>
</evidence>
<dbReference type="OrthoDB" id="9802264at2"/>
<dbReference type="CDD" id="cd03257">
    <property type="entry name" value="ABC_NikE_OppD_transporters"/>
    <property type="match status" value="2"/>
</dbReference>
<evidence type="ECO:0000313" key="9">
    <source>
        <dbReference type="EMBL" id="QDZ10573.1"/>
    </source>
</evidence>
<dbReference type="PROSITE" id="PS50893">
    <property type="entry name" value="ABC_TRANSPORTER_2"/>
    <property type="match status" value="2"/>
</dbReference>
<dbReference type="PANTHER" id="PTHR43297:SF2">
    <property type="entry name" value="DIPEPTIDE TRANSPORT ATP-BINDING PROTEIN DPPD"/>
    <property type="match status" value="1"/>
</dbReference>
<dbReference type="Pfam" id="PF00005">
    <property type="entry name" value="ABC_tran"/>
    <property type="match status" value="2"/>
</dbReference>
<feature type="domain" description="ABC transporter" evidence="8">
    <location>
        <begin position="10"/>
        <end position="262"/>
    </location>
</feature>
<accession>A0A5B8LQZ6</accession>
<proteinExistence type="inferred from homology"/>
<feature type="domain" description="ABC transporter" evidence="8">
    <location>
        <begin position="283"/>
        <end position="527"/>
    </location>
</feature>
<dbReference type="GO" id="GO:0015833">
    <property type="term" value="P:peptide transport"/>
    <property type="evidence" value="ECO:0007669"/>
    <property type="project" value="InterPro"/>
</dbReference>
<dbReference type="NCBIfam" id="NF007739">
    <property type="entry name" value="PRK10419.1"/>
    <property type="match status" value="2"/>
</dbReference>
<protein>
    <submittedName>
        <fullName evidence="9">ABC transporter ATP-binding protein</fullName>
    </submittedName>
</protein>
<keyword evidence="7" id="KW-0472">Membrane</keyword>
<dbReference type="InterPro" id="IPR027417">
    <property type="entry name" value="P-loop_NTPase"/>
</dbReference>
<dbReference type="InterPro" id="IPR050388">
    <property type="entry name" value="ABC_Ni/Peptide_Import"/>
</dbReference>
<sequence>MNQTKEPAVLDIAGLQIDLPIGADRPHAVANLDLRIRRGEMVCLVGESGSGKSLTAMATMGLLPRVLQRGVRGTISLAGRDLLNITPQERRQIVGRDVSMIFQEPMTALHPVVNVGAQIEEVLKIHRPQLGAGERREQVLAALQAVQLPSPEQISRAYPHELSGGQRQRVMIAMALILDPMLLIADEPTTALDVTTQAEILRLIKDLQVRRGTGVLFITHDIGVVRDIADHVVVMQHGQVVEQGSAEAVLGNPQQDYTRALINAIPELGSVRAEPKELGPVLVRMTDLRKSFSRRKGLFRQERFDAVGGVDLTLRRGEVLSVVGESGSGKSTLARCLAGLTAPSDGQIVVGGDAPQGAGSRRHGQRVQMVFQDPNRSLNPRRKVGESIIEGPMNFGTSRKEAMARAAELMELVGLRPDSLDRFPYQFSGGQRQRICIARALALQPEVLIADEAVSALDATVQQQVVRLLDDIRRRLDLSILFITHDLRVAAQISDTIVVMQRGRIAEAGSVAAVLGSPQSDYTKRLLAAVPGQKHSFTEIEAND</sequence>
<evidence type="ECO:0000256" key="2">
    <source>
        <dbReference type="ARBA" id="ARBA00005417"/>
    </source>
</evidence>
<dbReference type="Pfam" id="PF08352">
    <property type="entry name" value="oligo_HPY"/>
    <property type="match status" value="1"/>
</dbReference>
<organism evidence="9 10">
    <name type="scientific">Devosia ginsengisoli</name>
    <dbReference type="NCBI Taxonomy" id="400770"/>
    <lineage>
        <taxon>Bacteria</taxon>
        <taxon>Pseudomonadati</taxon>
        <taxon>Pseudomonadota</taxon>
        <taxon>Alphaproteobacteria</taxon>
        <taxon>Hyphomicrobiales</taxon>
        <taxon>Devosiaceae</taxon>
        <taxon>Devosia</taxon>
    </lineage>
</organism>
<evidence type="ECO:0000256" key="4">
    <source>
        <dbReference type="ARBA" id="ARBA00022475"/>
    </source>
</evidence>
<dbReference type="FunFam" id="3.40.50.300:FF:000016">
    <property type="entry name" value="Oligopeptide ABC transporter ATP-binding component"/>
    <property type="match status" value="1"/>
</dbReference>
<name>A0A5B8LQZ6_9HYPH</name>
<dbReference type="InterPro" id="IPR003593">
    <property type="entry name" value="AAA+_ATPase"/>
</dbReference>
<dbReference type="RefSeq" id="WP_146289360.1">
    <property type="nucleotide sequence ID" value="NZ_CP042304.1"/>
</dbReference>
<keyword evidence="6 9" id="KW-0067">ATP-binding</keyword>
<dbReference type="PROSITE" id="PS00211">
    <property type="entry name" value="ABC_TRANSPORTER_1"/>
    <property type="match status" value="2"/>
</dbReference>
<dbReference type="EMBL" id="CP042304">
    <property type="protein sequence ID" value="QDZ10573.1"/>
    <property type="molecule type" value="Genomic_DNA"/>
</dbReference>
<dbReference type="Gene3D" id="3.40.50.300">
    <property type="entry name" value="P-loop containing nucleotide triphosphate hydrolases"/>
    <property type="match status" value="2"/>
</dbReference>
<keyword evidence="10" id="KW-1185">Reference proteome</keyword>
<dbReference type="InterPro" id="IPR003439">
    <property type="entry name" value="ABC_transporter-like_ATP-bd"/>
</dbReference>
<dbReference type="Proteomes" id="UP000315364">
    <property type="component" value="Chromosome"/>
</dbReference>
<dbReference type="SMART" id="SM00382">
    <property type="entry name" value="AAA"/>
    <property type="match status" value="2"/>
</dbReference>
<evidence type="ECO:0000313" key="10">
    <source>
        <dbReference type="Proteomes" id="UP000315364"/>
    </source>
</evidence>
<dbReference type="NCBIfam" id="NF008453">
    <property type="entry name" value="PRK11308.1"/>
    <property type="match status" value="2"/>
</dbReference>
<dbReference type="InterPro" id="IPR017871">
    <property type="entry name" value="ABC_transporter-like_CS"/>
</dbReference>
<evidence type="ECO:0000256" key="6">
    <source>
        <dbReference type="ARBA" id="ARBA00022840"/>
    </source>
</evidence>
<dbReference type="InterPro" id="IPR013563">
    <property type="entry name" value="Oligopep_ABC_C"/>
</dbReference>
<dbReference type="GO" id="GO:0005886">
    <property type="term" value="C:plasma membrane"/>
    <property type="evidence" value="ECO:0007669"/>
    <property type="project" value="UniProtKB-SubCell"/>
</dbReference>
<dbReference type="PANTHER" id="PTHR43297">
    <property type="entry name" value="OLIGOPEPTIDE TRANSPORT ATP-BINDING PROTEIN APPD"/>
    <property type="match status" value="1"/>
</dbReference>
<dbReference type="SUPFAM" id="SSF52540">
    <property type="entry name" value="P-loop containing nucleoside triphosphate hydrolases"/>
    <property type="match status" value="2"/>
</dbReference>
<dbReference type="GO" id="GO:0016887">
    <property type="term" value="F:ATP hydrolysis activity"/>
    <property type="evidence" value="ECO:0007669"/>
    <property type="project" value="InterPro"/>
</dbReference>
<comment type="similarity">
    <text evidence="2">Belongs to the ABC transporter superfamily.</text>
</comment>
<keyword evidence="3" id="KW-0813">Transport</keyword>
<reference evidence="9 10" key="1">
    <citation type="submission" date="2019-07" db="EMBL/GenBank/DDBJ databases">
        <title>Full genome sequence of Devosia sp. Gsoil 520.</title>
        <authorList>
            <person name="Im W.-T."/>
        </authorList>
    </citation>
    <scope>NUCLEOTIDE SEQUENCE [LARGE SCALE GENOMIC DNA]</scope>
    <source>
        <strain evidence="9 10">Gsoil 520</strain>
    </source>
</reference>
<keyword evidence="4" id="KW-1003">Cell membrane</keyword>
<evidence type="ECO:0000256" key="7">
    <source>
        <dbReference type="ARBA" id="ARBA00023136"/>
    </source>
</evidence>
<dbReference type="AlphaFoldDB" id="A0A5B8LQZ6"/>
<gene>
    <name evidence="9" type="ORF">FPZ08_07295</name>
</gene>
<evidence type="ECO:0000256" key="5">
    <source>
        <dbReference type="ARBA" id="ARBA00022741"/>
    </source>
</evidence>
<evidence type="ECO:0000256" key="1">
    <source>
        <dbReference type="ARBA" id="ARBA00004417"/>
    </source>
</evidence>
<dbReference type="GO" id="GO:0005524">
    <property type="term" value="F:ATP binding"/>
    <property type="evidence" value="ECO:0007669"/>
    <property type="project" value="UniProtKB-KW"/>
</dbReference>
<dbReference type="KEGG" id="dea:FPZ08_07295"/>
<comment type="subcellular location">
    <subcellularLocation>
        <location evidence="1">Cell inner membrane</location>
        <topology evidence="1">Peripheral membrane protein</topology>
    </subcellularLocation>
</comment>
<keyword evidence="5" id="KW-0547">Nucleotide-binding</keyword>
<evidence type="ECO:0000259" key="8">
    <source>
        <dbReference type="PROSITE" id="PS50893"/>
    </source>
</evidence>
<dbReference type="GO" id="GO:0055085">
    <property type="term" value="P:transmembrane transport"/>
    <property type="evidence" value="ECO:0007669"/>
    <property type="project" value="UniProtKB-ARBA"/>
</dbReference>